<sequence length="60" mass="6506">MSIADFFRREPKSLKGIKERSGVAQGAELALPALKPITGEQARAALKRSRARREEGRGAA</sequence>
<proteinExistence type="predicted"/>
<keyword evidence="2" id="KW-1185">Reference proteome</keyword>
<evidence type="ECO:0000313" key="1">
    <source>
        <dbReference type="EMBL" id="RKQ93578.1"/>
    </source>
</evidence>
<dbReference type="AlphaFoldDB" id="A0A660LEP3"/>
<name>A0A660LEP3_9ACTN</name>
<protein>
    <submittedName>
        <fullName evidence="1">Uncharacterized protein</fullName>
    </submittedName>
</protein>
<dbReference type="EMBL" id="RBIL01000001">
    <property type="protein sequence ID" value="RKQ93578.1"/>
    <property type="molecule type" value="Genomic_DNA"/>
</dbReference>
<dbReference type="OrthoDB" id="10008756at2"/>
<accession>A0A660LEP3</accession>
<evidence type="ECO:0000313" key="2">
    <source>
        <dbReference type="Proteomes" id="UP000278962"/>
    </source>
</evidence>
<dbReference type="Proteomes" id="UP000278962">
    <property type="component" value="Unassembled WGS sequence"/>
</dbReference>
<dbReference type="RefSeq" id="WP_121251833.1">
    <property type="nucleotide sequence ID" value="NZ_RBIL01000001.1"/>
</dbReference>
<organism evidence="1 2">
    <name type="scientific">Solirubrobacter pauli</name>
    <dbReference type="NCBI Taxonomy" id="166793"/>
    <lineage>
        <taxon>Bacteria</taxon>
        <taxon>Bacillati</taxon>
        <taxon>Actinomycetota</taxon>
        <taxon>Thermoleophilia</taxon>
        <taxon>Solirubrobacterales</taxon>
        <taxon>Solirubrobacteraceae</taxon>
        <taxon>Solirubrobacter</taxon>
    </lineage>
</organism>
<reference evidence="1 2" key="1">
    <citation type="submission" date="2018-10" db="EMBL/GenBank/DDBJ databases">
        <title>Genomic Encyclopedia of Archaeal and Bacterial Type Strains, Phase II (KMG-II): from individual species to whole genera.</title>
        <authorList>
            <person name="Goeker M."/>
        </authorList>
    </citation>
    <scope>NUCLEOTIDE SEQUENCE [LARGE SCALE GENOMIC DNA]</scope>
    <source>
        <strain evidence="1 2">DSM 14954</strain>
    </source>
</reference>
<comment type="caution">
    <text evidence="1">The sequence shown here is derived from an EMBL/GenBank/DDBJ whole genome shotgun (WGS) entry which is preliminary data.</text>
</comment>
<gene>
    <name evidence="1" type="ORF">C8N24_3448</name>
</gene>